<dbReference type="Proteomes" id="UP000009027">
    <property type="component" value="Unassembled WGS sequence"/>
</dbReference>
<gene>
    <name evidence="1" type="ORF">TvY486_0001655</name>
</gene>
<keyword evidence="2" id="KW-1185">Reference proteome</keyword>
<proteinExistence type="predicted"/>
<evidence type="ECO:0000313" key="1">
    <source>
        <dbReference type="EMBL" id="CCD19120.1"/>
    </source>
</evidence>
<sequence length="230" mass="26546">MAWVYMPEHYKSLVEGFGVCALLHLPVAHEVVKKMKYLPKESSVTLESVLKNRNAYGWCPIRLQCVSFRIGDSGNSTVIPTKNIKPGILYIPTLFEFDVIDAFYFVEVLRPDTTGDVPKNNSRLTLVFVRVPRERDTALTTSRVAAFIRRMKECMDGWEQLTNEIAFEMLYLRHTSNVAINRRQTCALAIGETRREHLEAHAFWENMEQFEVELGDVLVDTLVNCITERW</sequence>
<evidence type="ECO:0000313" key="2">
    <source>
        <dbReference type="Proteomes" id="UP000009027"/>
    </source>
</evidence>
<dbReference type="EMBL" id="CAEX01002656">
    <property type="protein sequence ID" value="CCD19120.1"/>
    <property type="molecule type" value="Genomic_DNA"/>
</dbReference>
<protein>
    <recommendedName>
        <fullName evidence="3">Retrotransposon hot spot (RHS) protein</fullName>
    </recommendedName>
</protein>
<accession>F9WNK2</accession>
<name>F9WNK2_TRYVY</name>
<evidence type="ECO:0008006" key="3">
    <source>
        <dbReference type="Google" id="ProtNLM"/>
    </source>
</evidence>
<dbReference type="AlphaFoldDB" id="F9WNK2"/>
<organism evidence="1 2">
    <name type="scientific">Trypanosoma vivax (strain Y486)</name>
    <dbReference type="NCBI Taxonomy" id="1055687"/>
    <lineage>
        <taxon>Eukaryota</taxon>
        <taxon>Discoba</taxon>
        <taxon>Euglenozoa</taxon>
        <taxon>Kinetoplastea</taxon>
        <taxon>Metakinetoplastina</taxon>
        <taxon>Trypanosomatida</taxon>
        <taxon>Trypanosomatidae</taxon>
        <taxon>Trypanosoma</taxon>
        <taxon>Duttonella</taxon>
    </lineage>
</organism>
<dbReference type="VEuPathDB" id="TriTrypDB:TvY486_0001655"/>
<reference evidence="1 2" key="1">
    <citation type="journal article" date="2012" name="Proc. Natl. Acad. Sci. U.S.A.">
        <title>Antigenic diversity is generated by distinct evolutionary mechanisms in African trypanosome species.</title>
        <authorList>
            <person name="Jackson A.P."/>
            <person name="Berry A."/>
            <person name="Aslett M."/>
            <person name="Allison H.C."/>
            <person name="Burton P."/>
            <person name="Vavrova-Anderson J."/>
            <person name="Brown R."/>
            <person name="Browne H."/>
            <person name="Corton N."/>
            <person name="Hauser H."/>
            <person name="Gamble J."/>
            <person name="Gilderthorp R."/>
            <person name="Marcello L."/>
            <person name="McQuillan J."/>
            <person name="Otto T.D."/>
            <person name="Quail M.A."/>
            <person name="Sanders M.J."/>
            <person name="van Tonder A."/>
            <person name="Ginger M.L."/>
            <person name="Field M.C."/>
            <person name="Barry J.D."/>
            <person name="Hertz-Fowler C."/>
            <person name="Berriman M."/>
        </authorList>
    </citation>
    <scope>NUCLEOTIDE SEQUENCE</scope>
    <source>
        <strain evidence="1 2">Y486</strain>
    </source>
</reference>